<keyword evidence="2" id="KW-1185">Reference proteome</keyword>
<organism evidence="1 2">
    <name type="scientific">Mytilus coruscus</name>
    <name type="common">Sea mussel</name>
    <dbReference type="NCBI Taxonomy" id="42192"/>
    <lineage>
        <taxon>Eukaryota</taxon>
        <taxon>Metazoa</taxon>
        <taxon>Spiralia</taxon>
        <taxon>Lophotrochozoa</taxon>
        <taxon>Mollusca</taxon>
        <taxon>Bivalvia</taxon>
        <taxon>Autobranchia</taxon>
        <taxon>Pteriomorphia</taxon>
        <taxon>Mytilida</taxon>
        <taxon>Mytiloidea</taxon>
        <taxon>Mytilidae</taxon>
        <taxon>Mytilinae</taxon>
        <taxon>Mytilus</taxon>
    </lineage>
</organism>
<proteinExistence type="predicted"/>
<dbReference type="EMBL" id="CACVKT020002746">
    <property type="protein sequence ID" value="CAC5379706.1"/>
    <property type="molecule type" value="Genomic_DNA"/>
</dbReference>
<protein>
    <submittedName>
        <fullName evidence="1">Uncharacterized protein</fullName>
    </submittedName>
</protein>
<name>A0A6J8B851_MYTCO</name>
<dbReference type="AlphaFoldDB" id="A0A6J8B851"/>
<sequence length="151" mass="17047">MQQHDYTDELKQVDRSEVKNGIYPEIVGQLHWIAIQSRPDLCFDVLDLSTLGELNASYANLSDRVSSAGGYVIFLQGQNGNMCPISWSAKKIRRFVKSTLDAEALSLVEGLDACYFVRSILQEMIQFKTGQPIMIKCFTDKKIIVTKHSLN</sequence>
<reference evidence="1 2" key="1">
    <citation type="submission" date="2020-06" db="EMBL/GenBank/DDBJ databases">
        <authorList>
            <person name="Li R."/>
            <person name="Bekaert M."/>
        </authorList>
    </citation>
    <scope>NUCLEOTIDE SEQUENCE [LARGE SCALE GENOMIC DNA]</scope>
    <source>
        <strain evidence="2">wild</strain>
    </source>
</reference>
<dbReference type="Proteomes" id="UP000507470">
    <property type="component" value="Unassembled WGS sequence"/>
</dbReference>
<accession>A0A6J8B851</accession>
<dbReference type="OrthoDB" id="409273at2759"/>
<evidence type="ECO:0000313" key="2">
    <source>
        <dbReference type="Proteomes" id="UP000507470"/>
    </source>
</evidence>
<evidence type="ECO:0000313" key="1">
    <source>
        <dbReference type="EMBL" id="CAC5379706.1"/>
    </source>
</evidence>
<gene>
    <name evidence="1" type="ORF">MCOR_15744</name>
</gene>